<evidence type="ECO:0000313" key="9">
    <source>
        <dbReference type="Proteomes" id="UP000620633"/>
    </source>
</evidence>
<dbReference type="PANTHER" id="PTHR43713">
    <property type="entry name" value="GLUTAMATE-1-SEMIALDEHYDE 2,1-AMINOMUTASE"/>
    <property type="match status" value="1"/>
</dbReference>
<keyword evidence="9" id="KW-1185">Reference proteome</keyword>
<dbReference type="InterPro" id="IPR005814">
    <property type="entry name" value="Aminotrans_3"/>
</dbReference>
<comment type="catalytic activity">
    <reaction evidence="7">
        <text>(S)-4-amino-5-oxopentanoate = 5-aminolevulinate</text>
        <dbReference type="Rhea" id="RHEA:14265"/>
        <dbReference type="ChEBI" id="CHEBI:57501"/>
        <dbReference type="ChEBI" id="CHEBI:356416"/>
        <dbReference type="EC" id="5.4.3.8"/>
    </reaction>
</comment>
<keyword evidence="7" id="KW-0963">Cytoplasm</keyword>
<dbReference type="CDD" id="cd00610">
    <property type="entry name" value="OAT_like"/>
    <property type="match status" value="1"/>
</dbReference>
<protein>
    <recommendedName>
        <fullName evidence="7">Glutamate-1-semialdehyde 2,1-aminomutase</fullName>
        <shortName evidence="7">GSA</shortName>
        <ecNumber evidence="7">5.4.3.8</ecNumber>
    </recommendedName>
    <alternativeName>
        <fullName evidence="7">Glutamate-1-semialdehyde aminotransferase</fullName>
        <shortName evidence="7">GSA-AT</shortName>
    </alternativeName>
</protein>
<evidence type="ECO:0000256" key="6">
    <source>
        <dbReference type="ARBA" id="ARBA00023244"/>
    </source>
</evidence>
<keyword evidence="6 7" id="KW-0627">Porphyrin biosynthesis</keyword>
<dbReference type="PANTHER" id="PTHR43713:SF3">
    <property type="entry name" value="GLUTAMATE-1-SEMIALDEHYDE 2,1-AMINOMUTASE 1, CHLOROPLASTIC-RELATED"/>
    <property type="match status" value="1"/>
</dbReference>
<evidence type="ECO:0000256" key="5">
    <source>
        <dbReference type="ARBA" id="ARBA00023235"/>
    </source>
</evidence>
<reference evidence="9" key="1">
    <citation type="journal article" date="2019" name="Int. J. Syst. Evol. Microbiol.">
        <title>The Global Catalogue of Microorganisms (GCM) 10K type strain sequencing project: providing services to taxonomists for standard genome sequencing and annotation.</title>
        <authorList>
            <consortium name="The Broad Institute Genomics Platform"/>
            <consortium name="The Broad Institute Genome Sequencing Center for Infectious Disease"/>
            <person name="Wu L."/>
            <person name="Ma J."/>
        </authorList>
    </citation>
    <scope>NUCLEOTIDE SEQUENCE [LARGE SCALE GENOMIC DNA]</scope>
    <source>
        <strain evidence="9">JCM 31406</strain>
    </source>
</reference>
<dbReference type="EC" id="5.4.3.8" evidence="7"/>
<keyword evidence="4 7" id="KW-0663">Pyridoxal phosphate</keyword>
<dbReference type="InterPro" id="IPR049704">
    <property type="entry name" value="Aminotrans_3_PPA_site"/>
</dbReference>
<dbReference type="Gene3D" id="3.40.640.10">
    <property type="entry name" value="Type I PLP-dependent aspartate aminotransferase-like (Major domain)"/>
    <property type="match status" value="1"/>
</dbReference>
<comment type="pathway">
    <text evidence="2">Porphyrin-containing compound metabolism; protoporphyrin-IX biosynthesis; 5-aminolevulinate from L-glutamyl-tRNA(Glu): step 2/2.</text>
</comment>
<dbReference type="InterPro" id="IPR015421">
    <property type="entry name" value="PyrdxlP-dep_Trfase_major"/>
</dbReference>
<proteinExistence type="inferred from homology"/>
<dbReference type="SUPFAM" id="SSF53383">
    <property type="entry name" value="PLP-dependent transferases"/>
    <property type="match status" value="1"/>
</dbReference>
<evidence type="ECO:0000313" key="8">
    <source>
        <dbReference type="EMBL" id="GGS20730.1"/>
    </source>
</evidence>
<dbReference type="RefSeq" id="WP_189099644.1">
    <property type="nucleotide sequence ID" value="NZ_BMQO01000002.1"/>
</dbReference>
<evidence type="ECO:0000256" key="2">
    <source>
        <dbReference type="ARBA" id="ARBA00004819"/>
    </source>
</evidence>
<dbReference type="EMBL" id="BMQO01000002">
    <property type="protein sequence ID" value="GGS20730.1"/>
    <property type="molecule type" value="Genomic_DNA"/>
</dbReference>
<evidence type="ECO:0000256" key="4">
    <source>
        <dbReference type="ARBA" id="ARBA00022898"/>
    </source>
</evidence>
<dbReference type="PROSITE" id="PS00600">
    <property type="entry name" value="AA_TRANSFER_CLASS_3"/>
    <property type="match status" value="1"/>
</dbReference>
<accession>A0ABQ2SEX0</accession>
<dbReference type="InterPro" id="IPR015424">
    <property type="entry name" value="PyrdxlP-dep_Trfase"/>
</dbReference>
<dbReference type="Proteomes" id="UP000620633">
    <property type="component" value="Unassembled WGS sequence"/>
</dbReference>
<dbReference type="InterPro" id="IPR004639">
    <property type="entry name" value="4pyrrol_synth_GluAld_NH2Trfase"/>
</dbReference>
<dbReference type="InterPro" id="IPR015422">
    <property type="entry name" value="PyrdxlP-dep_Trfase_small"/>
</dbReference>
<dbReference type="NCBIfam" id="TIGR00713">
    <property type="entry name" value="hemL"/>
    <property type="match status" value="1"/>
</dbReference>
<dbReference type="HAMAP" id="MF_00375">
    <property type="entry name" value="HemL_aminotrans_3"/>
    <property type="match status" value="1"/>
</dbReference>
<dbReference type="NCBIfam" id="NF000818">
    <property type="entry name" value="PRK00062.1"/>
    <property type="match status" value="1"/>
</dbReference>
<evidence type="ECO:0000256" key="7">
    <source>
        <dbReference type="HAMAP-Rule" id="MF_00375"/>
    </source>
</evidence>
<organism evidence="8 9">
    <name type="scientific">Deinococcus knuensis</name>
    <dbReference type="NCBI Taxonomy" id="1837380"/>
    <lineage>
        <taxon>Bacteria</taxon>
        <taxon>Thermotogati</taxon>
        <taxon>Deinococcota</taxon>
        <taxon>Deinococci</taxon>
        <taxon>Deinococcales</taxon>
        <taxon>Deinococcaceae</taxon>
        <taxon>Deinococcus</taxon>
    </lineage>
</organism>
<evidence type="ECO:0000256" key="3">
    <source>
        <dbReference type="ARBA" id="ARBA00008981"/>
    </source>
</evidence>
<comment type="similarity">
    <text evidence="3 7">Belongs to the class-III pyridoxal-phosphate-dependent aminotransferase family. HemL subfamily.</text>
</comment>
<comment type="subunit">
    <text evidence="7">Homodimer.</text>
</comment>
<evidence type="ECO:0000256" key="1">
    <source>
        <dbReference type="ARBA" id="ARBA00001933"/>
    </source>
</evidence>
<name>A0ABQ2SEX0_9DEIO</name>
<dbReference type="Gene3D" id="3.90.1150.10">
    <property type="entry name" value="Aspartate Aminotransferase, domain 1"/>
    <property type="match status" value="1"/>
</dbReference>
<feature type="modified residue" description="N6-(pyridoxal phosphate)lysine" evidence="7">
    <location>
        <position position="282"/>
    </location>
</feature>
<comment type="caution">
    <text evidence="8">The sequence shown here is derived from an EMBL/GenBank/DDBJ whole genome shotgun (WGS) entry which is preliminary data.</text>
</comment>
<comment type="cofactor">
    <cofactor evidence="1 7">
        <name>pyridoxal 5'-phosphate</name>
        <dbReference type="ChEBI" id="CHEBI:597326"/>
    </cofactor>
</comment>
<comment type="subcellular location">
    <subcellularLocation>
        <location evidence="7">Cytoplasm</location>
    </subcellularLocation>
</comment>
<sequence>MKTELDSAVLPAPTAQSEALFARARAVTPGGVNSPVRAFRSVGGTPRFIASAQGAYLTDADGTRYLDYIGSWGPMILGHNLPAVREAVADALQFGTSFGAPGEREVLLAEQVTRLTGVDRVRFVSSGTEATMSALRLARGVTGRKFILKFRGNYHGHADGLLVEAGSGLMTNEGHLGAAAPSSAGVPEEYARLTLVSEYNDPQALDALMAERGHELAAVIFEPVVGNAGVLVPTPEFLAALHRVKDHGALLIADEVMTGFRLSLNGATGLLGLQPDLICWGKIIGGGLPVGAYGGRADVMDFVSPQGPVYQAGTLSGNPLAMAAGLATLTALENDPGLYARLDAYTAQLASGLKAAAQAAGVPVSVNRVGSMLTAFHQDVPDGSVRTYTDAARSDTAAFARWFQGMLARGVYWAPSQFESIFVSGAHGDTELNATLEAAQAAYRDLGGRDLGGRDLGTHEQGGGA</sequence>
<dbReference type="Pfam" id="PF00202">
    <property type="entry name" value="Aminotran_3"/>
    <property type="match status" value="1"/>
</dbReference>
<gene>
    <name evidence="7 8" type="primary">hemL</name>
    <name evidence="8" type="ORF">GCM10008961_10470</name>
</gene>
<keyword evidence="5 7" id="KW-0413">Isomerase</keyword>